<dbReference type="GO" id="GO:0032259">
    <property type="term" value="P:methylation"/>
    <property type="evidence" value="ECO:0007669"/>
    <property type="project" value="UniProtKB-KW"/>
</dbReference>
<reference evidence="2" key="1">
    <citation type="journal article" date="2021" name="PeerJ">
        <title>Extensive microbial diversity within the chicken gut microbiome revealed by metagenomics and culture.</title>
        <authorList>
            <person name="Gilroy R."/>
            <person name="Ravi A."/>
            <person name="Getino M."/>
            <person name="Pursley I."/>
            <person name="Horton D.L."/>
            <person name="Alikhan N.F."/>
            <person name="Baker D."/>
            <person name="Gharbi K."/>
            <person name="Hall N."/>
            <person name="Watson M."/>
            <person name="Adriaenssens E.M."/>
            <person name="Foster-Nyarko E."/>
            <person name="Jarju S."/>
            <person name="Secka A."/>
            <person name="Antonio M."/>
            <person name="Oren A."/>
            <person name="Chaudhuri R.R."/>
            <person name="La Ragione R."/>
            <person name="Hildebrand F."/>
            <person name="Pallen M.J."/>
        </authorList>
    </citation>
    <scope>NUCLEOTIDE SEQUENCE</scope>
    <source>
        <strain evidence="2">CHK175-13533</strain>
    </source>
</reference>
<organism evidence="2 3">
    <name type="scientific">Paenalcaligenes hominis</name>
    <dbReference type="NCBI Taxonomy" id="643674"/>
    <lineage>
        <taxon>Bacteria</taxon>
        <taxon>Pseudomonadati</taxon>
        <taxon>Pseudomonadota</taxon>
        <taxon>Betaproteobacteria</taxon>
        <taxon>Burkholderiales</taxon>
        <taxon>Alcaligenaceae</taxon>
        <taxon>Paenalcaligenes</taxon>
    </lineage>
</organism>
<name>A0A9D2VH57_9BURK</name>
<proteinExistence type="predicted"/>
<accession>A0A9D2VH57</accession>
<protein>
    <submittedName>
        <fullName evidence="2">Class I SAM-dependent methyltransferase</fullName>
    </submittedName>
</protein>
<keyword evidence="2" id="KW-0489">Methyltransferase</keyword>
<evidence type="ECO:0000313" key="3">
    <source>
        <dbReference type="Proteomes" id="UP000700248"/>
    </source>
</evidence>
<dbReference type="GO" id="GO:0008757">
    <property type="term" value="F:S-adenosylmethionine-dependent methyltransferase activity"/>
    <property type="evidence" value="ECO:0007669"/>
    <property type="project" value="InterPro"/>
</dbReference>
<keyword evidence="2" id="KW-0808">Transferase</keyword>
<dbReference type="Pfam" id="PF08241">
    <property type="entry name" value="Methyltransf_11"/>
    <property type="match status" value="1"/>
</dbReference>
<dbReference type="InterPro" id="IPR013216">
    <property type="entry name" value="Methyltransf_11"/>
</dbReference>
<dbReference type="AlphaFoldDB" id="A0A9D2VH57"/>
<comment type="caution">
    <text evidence="2">The sequence shown here is derived from an EMBL/GenBank/DDBJ whole genome shotgun (WGS) entry which is preliminary data.</text>
</comment>
<evidence type="ECO:0000313" key="2">
    <source>
        <dbReference type="EMBL" id="HJH24369.1"/>
    </source>
</evidence>
<sequence>MIEHEELADLNQWLWSESGRYVRSWEQRYISRLLRQVFGYHAVQIGLPEWDFMRHNRILHKWSSTQHEPCQPTTYAMVMCAAEHLPFANESLDLLVLPHTLETSSDPHQVLREVERVLVPEGSVVISGFNPWSIWSLADRLPGLEQRLPIQPSLHLSPWRVADWLELLSFEMTDQVFGGYGPLCGQRKWIRRWYFMEKWGARMWPVLGGLYVFKAKKRVNQITMVGLDWSKARHGIMRPNVAVTKPQMNQSKSTQLKP</sequence>
<dbReference type="Proteomes" id="UP000700248">
    <property type="component" value="Unassembled WGS sequence"/>
</dbReference>
<dbReference type="EMBL" id="DYTQ01000084">
    <property type="protein sequence ID" value="HJH24369.1"/>
    <property type="molecule type" value="Genomic_DNA"/>
</dbReference>
<evidence type="ECO:0000259" key="1">
    <source>
        <dbReference type="Pfam" id="PF08241"/>
    </source>
</evidence>
<feature type="domain" description="Methyltransferase type 11" evidence="1">
    <location>
        <begin position="73"/>
        <end position="126"/>
    </location>
</feature>
<dbReference type="InterPro" id="IPR029063">
    <property type="entry name" value="SAM-dependent_MTases_sf"/>
</dbReference>
<dbReference type="SUPFAM" id="SSF53335">
    <property type="entry name" value="S-adenosyl-L-methionine-dependent methyltransferases"/>
    <property type="match status" value="1"/>
</dbReference>
<gene>
    <name evidence="2" type="ORF">K8U84_07430</name>
</gene>
<dbReference type="RefSeq" id="WP_276831046.1">
    <property type="nucleotide sequence ID" value="NZ_DYTQ01000084.1"/>
</dbReference>
<reference evidence="2" key="2">
    <citation type="submission" date="2021-09" db="EMBL/GenBank/DDBJ databases">
        <authorList>
            <person name="Gilroy R."/>
        </authorList>
    </citation>
    <scope>NUCLEOTIDE SEQUENCE</scope>
    <source>
        <strain evidence="2">CHK175-13533</strain>
    </source>
</reference>
<dbReference type="Gene3D" id="3.40.50.150">
    <property type="entry name" value="Vaccinia Virus protein VP39"/>
    <property type="match status" value="1"/>
</dbReference>